<feature type="signal peptide" evidence="5">
    <location>
        <begin position="1"/>
        <end position="25"/>
    </location>
</feature>
<evidence type="ECO:0000256" key="2">
    <source>
        <dbReference type="ARBA" id="ARBA00022729"/>
    </source>
</evidence>
<dbReference type="OrthoDB" id="9806701at2"/>
<keyword evidence="4" id="KW-0326">Glycosidase</keyword>
<dbReference type="InterPro" id="IPR013780">
    <property type="entry name" value="Glyco_hydro_b"/>
</dbReference>
<organism evidence="8 9">
    <name type="scientific">Novipirellula artificiosorum</name>
    <dbReference type="NCBI Taxonomy" id="2528016"/>
    <lineage>
        <taxon>Bacteria</taxon>
        <taxon>Pseudomonadati</taxon>
        <taxon>Planctomycetota</taxon>
        <taxon>Planctomycetia</taxon>
        <taxon>Pirellulales</taxon>
        <taxon>Pirellulaceae</taxon>
        <taxon>Novipirellula</taxon>
    </lineage>
</organism>
<evidence type="ECO:0000313" key="8">
    <source>
        <dbReference type="EMBL" id="TWU40485.1"/>
    </source>
</evidence>
<keyword evidence="2 5" id="KW-0732">Signal</keyword>
<feature type="domain" description="Glycosyl hydrolase family 30 beta sandwich" evidence="7">
    <location>
        <begin position="407"/>
        <end position="466"/>
    </location>
</feature>
<dbReference type="InterPro" id="IPR033452">
    <property type="entry name" value="GH30_C"/>
</dbReference>
<gene>
    <name evidence="8" type="ORF">Poly41_13180</name>
</gene>
<evidence type="ECO:0000259" key="7">
    <source>
        <dbReference type="Pfam" id="PF17189"/>
    </source>
</evidence>
<dbReference type="Proteomes" id="UP000319143">
    <property type="component" value="Unassembled WGS sequence"/>
</dbReference>
<dbReference type="SUPFAM" id="SSF51445">
    <property type="entry name" value="(Trans)glycosidases"/>
    <property type="match status" value="1"/>
</dbReference>
<dbReference type="PANTHER" id="PTHR11069:SF23">
    <property type="entry name" value="LYSOSOMAL ACID GLUCOSYLCERAMIDASE"/>
    <property type="match status" value="1"/>
</dbReference>
<dbReference type="EMBL" id="SJPV01000002">
    <property type="protein sequence ID" value="TWU40485.1"/>
    <property type="molecule type" value="Genomic_DNA"/>
</dbReference>
<accession>A0A5C6DVV4</accession>
<proteinExistence type="inferred from homology"/>
<keyword evidence="3 4" id="KW-0378">Hydrolase</keyword>
<dbReference type="Gene3D" id="3.20.20.80">
    <property type="entry name" value="Glycosidases"/>
    <property type="match status" value="1"/>
</dbReference>
<dbReference type="Gene3D" id="2.60.40.1180">
    <property type="entry name" value="Golgi alpha-mannosidase II"/>
    <property type="match status" value="1"/>
</dbReference>
<dbReference type="AlphaFoldDB" id="A0A5C6DVV4"/>
<evidence type="ECO:0000259" key="6">
    <source>
        <dbReference type="Pfam" id="PF02055"/>
    </source>
</evidence>
<dbReference type="RefSeq" id="WP_146525096.1">
    <property type="nucleotide sequence ID" value="NZ_SJPV01000002.1"/>
</dbReference>
<evidence type="ECO:0000256" key="5">
    <source>
        <dbReference type="SAM" id="SignalP"/>
    </source>
</evidence>
<name>A0A5C6DVV4_9BACT</name>
<protein>
    <submittedName>
        <fullName evidence="8">O-Glycosyl hydrolase family 30</fullName>
    </submittedName>
</protein>
<dbReference type="Pfam" id="PF17189">
    <property type="entry name" value="Glyco_hydro_30C"/>
    <property type="match status" value="1"/>
</dbReference>
<feature type="domain" description="Glycosyl hydrolase family 30 TIM-barrel" evidence="6">
    <location>
        <begin position="72"/>
        <end position="404"/>
    </location>
</feature>
<comment type="similarity">
    <text evidence="1 4">Belongs to the glycosyl hydrolase 30 family.</text>
</comment>
<dbReference type="InterPro" id="IPR017853">
    <property type="entry name" value="GH"/>
</dbReference>
<evidence type="ECO:0000313" key="9">
    <source>
        <dbReference type="Proteomes" id="UP000319143"/>
    </source>
</evidence>
<dbReference type="GO" id="GO:0004348">
    <property type="term" value="F:glucosylceramidase activity"/>
    <property type="evidence" value="ECO:0007669"/>
    <property type="project" value="InterPro"/>
</dbReference>
<dbReference type="InterPro" id="IPR033453">
    <property type="entry name" value="Glyco_hydro_30_TIM-barrel"/>
</dbReference>
<keyword evidence="9" id="KW-1185">Reference proteome</keyword>
<dbReference type="Pfam" id="PF02055">
    <property type="entry name" value="Glyco_hydro_30"/>
    <property type="match status" value="1"/>
</dbReference>
<evidence type="ECO:0000256" key="3">
    <source>
        <dbReference type="ARBA" id="ARBA00022801"/>
    </source>
</evidence>
<reference evidence="8 9" key="1">
    <citation type="submission" date="2019-02" db="EMBL/GenBank/DDBJ databases">
        <title>Deep-cultivation of Planctomycetes and their phenomic and genomic characterization uncovers novel biology.</title>
        <authorList>
            <person name="Wiegand S."/>
            <person name="Jogler M."/>
            <person name="Boedeker C."/>
            <person name="Pinto D."/>
            <person name="Vollmers J."/>
            <person name="Rivas-Marin E."/>
            <person name="Kohn T."/>
            <person name="Peeters S.H."/>
            <person name="Heuer A."/>
            <person name="Rast P."/>
            <person name="Oberbeckmann S."/>
            <person name="Bunk B."/>
            <person name="Jeske O."/>
            <person name="Meyerdierks A."/>
            <person name="Storesund J.E."/>
            <person name="Kallscheuer N."/>
            <person name="Luecker S."/>
            <person name="Lage O.M."/>
            <person name="Pohl T."/>
            <person name="Merkel B.J."/>
            <person name="Hornburger P."/>
            <person name="Mueller R.-W."/>
            <person name="Bruemmer F."/>
            <person name="Labrenz M."/>
            <person name="Spormann A.M."/>
            <person name="Op Den Camp H."/>
            <person name="Overmann J."/>
            <person name="Amann R."/>
            <person name="Jetten M.S.M."/>
            <person name="Mascher T."/>
            <person name="Medema M.H."/>
            <person name="Devos D.P."/>
            <person name="Kaster A.-K."/>
            <person name="Ovreas L."/>
            <person name="Rohde M."/>
            <person name="Galperin M.Y."/>
            <person name="Jogler C."/>
        </authorList>
    </citation>
    <scope>NUCLEOTIDE SEQUENCE [LARGE SCALE GENOMIC DNA]</scope>
    <source>
        <strain evidence="8 9">Poly41</strain>
    </source>
</reference>
<comment type="caution">
    <text evidence="8">The sequence shown here is derived from an EMBL/GenBank/DDBJ whole genome shotgun (WGS) entry which is preliminary data.</text>
</comment>
<dbReference type="GO" id="GO:0016020">
    <property type="term" value="C:membrane"/>
    <property type="evidence" value="ECO:0007669"/>
    <property type="project" value="GOC"/>
</dbReference>
<dbReference type="GO" id="GO:0006680">
    <property type="term" value="P:glucosylceramide catabolic process"/>
    <property type="evidence" value="ECO:0007669"/>
    <property type="project" value="TreeGrafter"/>
</dbReference>
<feature type="chain" id="PRO_5022851239" evidence="5">
    <location>
        <begin position="26"/>
        <end position="476"/>
    </location>
</feature>
<dbReference type="InterPro" id="IPR001139">
    <property type="entry name" value="Glyco_hydro_30"/>
</dbReference>
<dbReference type="PANTHER" id="PTHR11069">
    <property type="entry name" value="GLUCOSYLCERAMIDASE"/>
    <property type="match status" value="1"/>
</dbReference>
<evidence type="ECO:0000256" key="4">
    <source>
        <dbReference type="RuleBase" id="RU361188"/>
    </source>
</evidence>
<evidence type="ECO:0000256" key="1">
    <source>
        <dbReference type="ARBA" id="ARBA00005382"/>
    </source>
</evidence>
<sequence length="476" mass="52079" precursor="true">MVRCLPRFSLYLFLGSLFFADGGFATSPVEFWLTDPGGNARFENQADRITASQLAAKPIAIELDSKARFQTIDGFGCTLTGGSAQHLLRMSDSARAALLEELFASNGTNIGMSYLRLSIGASDLNDRAWTYDDLIEGQTDPSLSQFSLRQDRADVIPVLKQIMTIQPEIKLMGSPWSAPAWMKTEYDLRGGSLKKEHFGVYADYFVKYIEGMRAEGISIDAVTPQNEPLHPGNNPSMFMSAEDQAEFIGIHLGPAFERARIATKIVCYDHNADRPDYPLTVLQDPIANRYVDGSAFHLYAGSIDALQQVHDAFPSKHLYFTEQWTGAPGNLAGDLAWHINELTIGATRNGCRVVLEWNLANGPDHQPHTDRGGCDRCLGAITIDGDKVTRNPAYYVIAHASKFVVPGSTRIASTTSNDLPNVAFQTPQGKFVVIVLNRGHASQAIVIHEGDDSISATLPPGAVGTIVWKNDENATE</sequence>